<name>A0A4R8DTU5_9BACT</name>
<dbReference type="Gene3D" id="1.20.120.450">
    <property type="entry name" value="dinb family like domain"/>
    <property type="match status" value="1"/>
</dbReference>
<accession>A0A4R8DTU5</accession>
<dbReference type="Proteomes" id="UP000294498">
    <property type="component" value="Unassembled WGS sequence"/>
</dbReference>
<proteinExistence type="inferred from homology"/>
<dbReference type="PANTHER" id="PTHR37302:SF3">
    <property type="entry name" value="DAMAGE-INDUCIBLE PROTEIN DINB"/>
    <property type="match status" value="1"/>
</dbReference>
<feature type="binding site" evidence="3">
    <location>
        <position position="124"/>
    </location>
    <ligand>
        <name>a divalent metal cation</name>
        <dbReference type="ChEBI" id="CHEBI:60240"/>
    </ligand>
</feature>
<dbReference type="AlphaFoldDB" id="A0A4R8DTU5"/>
<feature type="binding site" evidence="3">
    <location>
        <position position="120"/>
    </location>
    <ligand>
        <name>a divalent metal cation</name>
        <dbReference type="ChEBI" id="CHEBI:60240"/>
    </ligand>
</feature>
<sequence>MKQHFLRLFDYDHVANGLIVTALRDAPPTGNDRPQVLMAHLLASSYSWLLRCQGKSSLSVDLWPKPHWGEMESLKESNAQGWKAYLESTTDFEEKLTYQNQSGKTYTNVVGDLLAHVINHGTHHRAQIGQLLKEGGLAHLPVTDYIAYLRLKGL</sequence>
<dbReference type="GO" id="GO:0046872">
    <property type="term" value="F:metal ion binding"/>
    <property type="evidence" value="ECO:0007669"/>
    <property type="project" value="UniProtKB-KW"/>
</dbReference>
<evidence type="ECO:0000313" key="4">
    <source>
        <dbReference type="EMBL" id="TDX01744.1"/>
    </source>
</evidence>
<evidence type="ECO:0000256" key="3">
    <source>
        <dbReference type="PIRSR" id="PIRSR607837-1"/>
    </source>
</evidence>
<evidence type="ECO:0000313" key="5">
    <source>
        <dbReference type="Proteomes" id="UP000294498"/>
    </source>
</evidence>
<organism evidence="4 5">
    <name type="scientific">Dinghuibacter silviterrae</name>
    <dbReference type="NCBI Taxonomy" id="1539049"/>
    <lineage>
        <taxon>Bacteria</taxon>
        <taxon>Pseudomonadati</taxon>
        <taxon>Bacteroidota</taxon>
        <taxon>Chitinophagia</taxon>
        <taxon>Chitinophagales</taxon>
        <taxon>Chitinophagaceae</taxon>
        <taxon>Dinghuibacter</taxon>
    </lineage>
</organism>
<gene>
    <name evidence="4" type="ORF">EDB95_2786</name>
</gene>
<keyword evidence="5" id="KW-1185">Reference proteome</keyword>
<dbReference type="EMBL" id="SODV01000001">
    <property type="protein sequence ID" value="TDX01744.1"/>
    <property type="molecule type" value="Genomic_DNA"/>
</dbReference>
<dbReference type="InterPro" id="IPR007837">
    <property type="entry name" value="DinB"/>
</dbReference>
<comment type="caution">
    <text evidence="4">The sequence shown here is derived from an EMBL/GenBank/DDBJ whole genome shotgun (WGS) entry which is preliminary data.</text>
</comment>
<reference evidence="4 5" key="1">
    <citation type="submission" date="2019-03" db="EMBL/GenBank/DDBJ databases">
        <title>Genomic Encyclopedia of Type Strains, Phase IV (KMG-IV): sequencing the most valuable type-strain genomes for metagenomic binning, comparative biology and taxonomic classification.</title>
        <authorList>
            <person name="Goeker M."/>
        </authorList>
    </citation>
    <scope>NUCLEOTIDE SEQUENCE [LARGE SCALE GENOMIC DNA]</scope>
    <source>
        <strain evidence="4 5">DSM 100059</strain>
    </source>
</reference>
<protein>
    <submittedName>
        <fullName evidence="4">Putative damage-inducible protein DinB</fullName>
    </submittedName>
</protein>
<evidence type="ECO:0000256" key="2">
    <source>
        <dbReference type="ARBA" id="ARBA00022723"/>
    </source>
</evidence>
<evidence type="ECO:0000256" key="1">
    <source>
        <dbReference type="ARBA" id="ARBA00008635"/>
    </source>
</evidence>
<dbReference type="SUPFAM" id="SSF109854">
    <property type="entry name" value="DinB/YfiT-like putative metalloenzymes"/>
    <property type="match status" value="1"/>
</dbReference>
<comment type="similarity">
    <text evidence="1">Belongs to the DinB family.</text>
</comment>
<dbReference type="InterPro" id="IPR034660">
    <property type="entry name" value="DinB/YfiT-like"/>
</dbReference>
<dbReference type="Pfam" id="PF05163">
    <property type="entry name" value="DinB"/>
    <property type="match status" value="1"/>
</dbReference>
<dbReference type="RefSeq" id="WP_162852592.1">
    <property type="nucleotide sequence ID" value="NZ_SODV01000001.1"/>
</dbReference>
<keyword evidence="2 3" id="KW-0479">Metal-binding</keyword>
<dbReference type="PANTHER" id="PTHR37302">
    <property type="entry name" value="SLR1116 PROTEIN"/>
    <property type="match status" value="1"/>
</dbReference>
<feature type="binding site" evidence="3">
    <location>
        <position position="40"/>
    </location>
    <ligand>
        <name>a divalent metal cation</name>
        <dbReference type="ChEBI" id="CHEBI:60240"/>
    </ligand>
</feature>